<keyword evidence="1" id="KW-0406">Ion transport</keyword>
<dbReference type="AlphaFoldDB" id="A0A6I4TMT3"/>
<comment type="caution">
    <text evidence="3">The sequence shown here is derived from an EMBL/GenBank/DDBJ whole genome shotgun (WGS) entry which is preliminary data.</text>
</comment>
<feature type="transmembrane region" description="Helical" evidence="1">
    <location>
        <begin position="180"/>
        <end position="198"/>
    </location>
</feature>
<keyword evidence="1" id="KW-0813">Transport</keyword>
<evidence type="ECO:0000256" key="1">
    <source>
        <dbReference type="RuleBase" id="RU369025"/>
    </source>
</evidence>
<evidence type="ECO:0000256" key="2">
    <source>
        <dbReference type="SAM" id="MobiDB-lite"/>
    </source>
</evidence>
<comment type="function">
    <text evidence="1">Mechanosensitive channel that participates in the regulation of osmotic pressure changes within the cell, opening in response to stretch forces in the membrane lipid bilayer, without the need for other proteins. Contributes to normal resistance to hypoosmotic shock. Forms an ion channel of 1.0 nanosiemens conductance with a slight preference for anions.</text>
</comment>
<keyword evidence="1" id="KW-1003">Cell membrane</keyword>
<organism evidence="3 4">
    <name type="scientific">Qipengyuania aquimaris</name>
    <dbReference type="NCBI Taxonomy" id="255984"/>
    <lineage>
        <taxon>Bacteria</taxon>
        <taxon>Pseudomonadati</taxon>
        <taxon>Pseudomonadota</taxon>
        <taxon>Alphaproteobacteria</taxon>
        <taxon>Sphingomonadales</taxon>
        <taxon>Erythrobacteraceae</taxon>
        <taxon>Qipengyuania</taxon>
    </lineage>
</organism>
<feature type="transmembrane region" description="Helical" evidence="1">
    <location>
        <begin position="210"/>
        <end position="234"/>
    </location>
</feature>
<dbReference type="Pfam" id="PF05552">
    <property type="entry name" value="MS_channel_1st_1"/>
    <property type="match status" value="2"/>
</dbReference>
<dbReference type="InterPro" id="IPR008910">
    <property type="entry name" value="MSC_TM_helix"/>
</dbReference>
<feature type="transmembrane region" description="Helical" evidence="1">
    <location>
        <begin position="311"/>
        <end position="331"/>
    </location>
</feature>
<feature type="transmembrane region" description="Helical" evidence="1">
    <location>
        <begin position="126"/>
        <end position="143"/>
    </location>
</feature>
<reference evidence="3 4" key="1">
    <citation type="submission" date="2019-12" db="EMBL/GenBank/DDBJ databases">
        <title>Genomic-based taxomic classification of the family Erythrobacteraceae.</title>
        <authorList>
            <person name="Xu L."/>
        </authorList>
    </citation>
    <scope>NUCLEOTIDE SEQUENCE [LARGE SCALE GENOMIC DNA]</scope>
    <source>
        <strain evidence="3 4">JCM 12189</strain>
    </source>
</reference>
<proteinExistence type="inferred from homology"/>
<evidence type="ECO:0000313" key="3">
    <source>
        <dbReference type="EMBL" id="MXO97222.1"/>
    </source>
</evidence>
<dbReference type="Proteomes" id="UP000432727">
    <property type="component" value="Unassembled WGS sequence"/>
</dbReference>
<dbReference type="Gene3D" id="1.10.287.1260">
    <property type="match status" value="2"/>
</dbReference>
<protein>
    <recommendedName>
        <fullName evidence="1">Small-conductance mechanosensitive channel</fullName>
    </recommendedName>
</protein>
<keyword evidence="1" id="KW-0997">Cell inner membrane</keyword>
<name>A0A6I4TMT3_9SPHN</name>
<dbReference type="GO" id="GO:0008381">
    <property type="term" value="F:mechanosensitive monoatomic ion channel activity"/>
    <property type="evidence" value="ECO:0007669"/>
    <property type="project" value="InterPro"/>
</dbReference>
<dbReference type="PANTHER" id="PTHR30221:SF1">
    <property type="entry name" value="SMALL-CONDUCTANCE MECHANOSENSITIVE CHANNEL"/>
    <property type="match status" value="1"/>
</dbReference>
<dbReference type="NCBIfam" id="NF033912">
    <property type="entry name" value="msc"/>
    <property type="match status" value="1"/>
</dbReference>
<keyword evidence="4" id="KW-1185">Reference proteome</keyword>
<dbReference type="EMBL" id="WTYI01000001">
    <property type="protein sequence ID" value="MXO97222.1"/>
    <property type="molecule type" value="Genomic_DNA"/>
</dbReference>
<dbReference type="GO" id="GO:0005886">
    <property type="term" value="C:plasma membrane"/>
    <property type="evidence" value="ECO:0007669"/>
    <property type="project" value="UniProtKB-SubCell"/>
</dbReference>
<dbReference type="InterPro" id="IPR045275">
    <property type="entry name" value="MscS_archaea/bacteria_type"/>
</dbReference>
<feature type="transmembrane region" description="Helical" evidence="1">
    <location>
        <begin position="86"/>
        <end position="106"/>
    </location>
</feature>
<dbReference type="PANTHER" id="PTHR30221">
    <property type="entry name" value="SMALL-CONDUCTANCE MECHANOSENSITIVE CHANNEL"/>
    <property type="match status" value="1"/>
</dbReference>
<evidence type="ECO:0000313" key="4">
    <source>
        <dbReference type="Proteomes" id="UP000432727"/>
    </source>
</evidence>
<feature type="transmembrane region" description="Helical" evidence="1">
    <location>
        <begin position="270"/>
        <end position="291"/>
    </location>
</feature>
<keyword evidence="1" id="KW-0472">Membrane</keyword>
<keyword evidence="1" id="KW-0812">Transmembrane</keyword>
<gene>
    <name evidence="3" type="ORF">GRI34_12415</name>
</gene>
<feature type="region of interest" description="Disordered" evidence="2">
    <location>
        <begin position="404"/>
        <end position="433"/>
    </location>
</feature>
<keyword evidence="1" id="KW-1133">Transmembrane helix</keyword>
<accession>A0A6I4TMT3</accession>
<comment type="subunit">
    <text evidence="1">Homoheptamer.</text>
</comment>
<comment type="caution">
    <text evidence="1">Lacks conserved residue(s) required for the propagation of feature annotation.</text>
</comment>
<dbReference type="OrthoDB" id="7616157at2"/>
<feature type="transmembrane region" description="Helical" evidence="1">
    <location>
        <begin position="368"/>
        <end position="388"/>
    </location>
</feature>
<comment type="subcellular location">
    <subcellularLocation>
        <location evidence="1">Cell inner membrane</location>
        <topology evidence="1">Multi-pass membrane protein</topology>
    </subcellularLocation>
</comment>
<comment type="similarity">
    <text evidence="1">Belongs to the MscS (TC 1.A.23) family.</text>
</comment>
<sequence length="433" mass="45814">MRHRGRARRYGNHKGRGFVIFDRYKFDQQVAMELGEKLLYAVIALVITWLAARAAKWAFAKLVDNVAFFNRGTGNGASLGESLGKIVGLLIWLFGLLIILNILELGGVAGPIDSLLENVVDFVPNLLWAGLIFFIGMMVARIVRDLVVTTLQTVDFDKWANRGGVDNVTGNTAISKTIGTIVYVLIAIPVAIAALEQLEIQSISDPASDMLRMIFAAIPNIIAAAILLGIGYLISKFVVQIVKEVLPGLGVDRALSESGLVAEGTTASGVIARIAQVAIILFFAIAATRILGFPELTGILDQLLELGGRVIFGAVVIAFGFLIANMLARLIAGDAGNSTAATIVRWATIILFVFMGLQFTGIGGMIPANALTILIAGIAVAGALAFGLGGRDWAARKLDQMDDDLAGGSASAPKPKRRKAAAPKSDDPLPPGA</sequence>
<keyword evidence="1" id="KW-0407">Ion channel</keyword>
<feature type="transmembrane region" description="Helical" evidence="1">
    <location>
        <begin position="343"/>
        <end position="362"/>
    </location>
</feature>